<dbReference type="Pfam" id="PF14738">
    <property type="entry name" value="CFAP91"/>
    <property type="match status" value="1"/>
</dbReference>
<name>A0A4C1X7C7_EUMVA</name>
<evidence type="ECO:0000259" key="8">
    <source>
        <dbReference type="Pfam" id="PF14738"/>
    </source>
</evidence>
<feature type="region of interest" description="Disordered" evidence="7">
    <location>
        <begin position="1"/>
        <end position="50"/>
    </location>
</feature>
<sequence length="322" mass="35418">MADGAPTLTNTHKHAESKVRKTISEKSAPRRLGPRAELGLPSRRARGSKPVVQLELVEGRIMAQKGSSLEGFVAGLPPAPDPGPAQSPASAGQARKSTRTNGVQAGNALVTPLVLRLPMADGDYLLSGDLPTVRGRKEYMKNKVVEPHKMRELLTIAYRESSAQTHPWQPEAIVAPNCESTPEVLFLDELKWGPGEPYRLGDLPADFHTTEIINKMRHTRAWYNLIETGKLPSGTKRRDAVIVDVEDRSWLFREAVSTRRRGILIFAVKHLAVHLDCVATSGAPAIALRCQIAGWWRFAIDNLTHVAMANDTRRNALLPSMT</sequence>
<evidence type="ECO:0000256" key="7">
    <source>
        <dbReference type="SAM" id="MobiDB-lite"/>
    </source>
</evidence>
<keyword evidence="2" id="KW-0963">Cytoplasm</keyword>
<accession>A0A4C1X7C7</accession>
<dbReference type="PANTHER" id="PTHR22455:SF10">
    <property type="entry name" value="CILIA- AND FLAGELLA-ASSOCIATED PROTEIN 91"/>
    <property type="match status" value="1"/>
</dbReference>
<comment type="similarity">
    <text evidence="5">Belongs to the CFAP91 family.</text>
</comment>
<keyword evidence="3" id="KW-0206">Cytoskeleton</keyword>
<dbReference type="InterPro" id="IPR032840">
    <property type="entry name" value="CFAP91_dom"/>
</dbReference>
<evidence type="ECO:0000256" key="1">
    <source>
        <dbReference type="ARBA" id="ARBA00004430"/>
    </source>
</evidence>
<comment type="subcellular location">
    <subcellularLocation>
        <location evidence="1">Cytoplasm</location>
        <location evidence="1">Cytoskeleton</location>
        <location evidence="1">Cilium axoneme</location>
    </subcellularLocation>
</comment>
<dbReference type="AlphaFoldDB" id="A0A4C1X7C7"/>
<keyword evidence="4" id="KW-0966">Cell projection</keyword>
<dbReference type="GO" id="GO:0005930">
    <property type="term" value="C:axoneme"/>
    <property type="evidence" value="ECO:0007669"/>
    <property type="project" value="UniProtKB-SubCell"/>
</dbReference>
<feature type="compositionally biased region" description="Basic and acidic residues" evidence="7">
    <location>
        <begin position="13"/>
        <end position="28"/>
    </location>
</feature>
<feature type="domain" description="CFAP91" evidence="8">
    <location>
        <begin position="157"/>
        <end position="255"/>
    </location>
</feature>
<dbReference type="STRING" id="151549.A0A4C1X7C7"/>
<dbReference type="PANTHER" id="PTHR22455">
    <property type="entry name" value="CILIA- AND FLAGELLA-ASSOCIATED PROTEIN 91"/>
    <property type="match status" value="1"/>
</dbReference>
<evidence type="ECO:0000256" key="4">
    <source>
        <dbReference type="ARBA" id="ARBA00023273"/>
    </source>
</evidence>
<evidence type="ECO:0000313" key="10">
    <source>
        <dbReference type="Proteomes" id="UP000299102"/>
    </source>
</evidence>
<dbReference type="OrthoDB" id="567787at2759"/>
<proteinExistence type="inferred from homology"/>
<dbReference type="InterPro" id="IPR026720">
    <property type="entry name" value="CFAP91"/>
</dbReference>
<evidence type="ECO:0000313" key="9">
    <source>
        <dbReference type="EMBL" id="GBP58254.1"/>
    </source>
</evidence>
<comment type="caution">
    <text evidence="9">The sequence shown here is derived from an EMBL/GenBank/DDBJ whole genome shotgun (WGS) entry which is preliminary data.</text>
</comment>
<keyword evidence="10" id="KW-1185">Reference proteome</keyword>
<dbReference type="Proteomes" id="UP000299102">
    <property type="component" value="Unassembled WGS sequence"/>
</dbReference>
<organism evidence="9 10">
    <name type="scientific">Eumeta variegata</name>
    <name type="common">Bagworm moth</name>
    <name type="synonym">Eumeta japonica</name>
    <dbReference type="NCBI Taxonomy" id="151549"/>
    <lineage>
        <taxon>Eukaryota</taxon>
        <taxon>Metazoa</taxon>
        <taxon>Ecdysozoa</taxon>
        <taxon>Arthropoda</taxon>
        <taxon>Hexapoda</taxon>
        <taxon>Insecta</taxon>
        <taxon>Pterygota</taxon>
        <taxon>Neoptera</taxon>
        <taxon>Endopterygota</taxon>
        <taxon>Lepidoptera</taxon>
        <taxon>Glossata</taxon>
        <taxon>Ditrysia</taxon>
        <taxon>Tineoidea</taxon>
        <taxon>Psychidae</taxon>
        <taxon>Oiketicinae</taxon>
        <taxon>Eumeta</taxon>
    </lineage>
</organism>
<evidence type="ECO:0000256" key="6">
    <source>
        <dbReference type="ARBA" id="ARBA00029555"/>
    </source>
</evidence>
<reference evidence="9 10" key="1">
    <citation type="journal article" date="2019" name="Commun. Biol.">
        <title>The bagworm genome reveals a unique fibroin gene that provides high tensile strength.</title>
        <authorList>
            <person name="Kono N."/>
            <person name="Nakamura H."/>
            <person name="Ohtoshi R."/>
            <person name="Tomita M."/>
            <person name="Numata K."/>
            <person name="Arakawa K."/>
        </authorList>
    </citation>
    <scope>NUCLEOTIDE SEQUENCE [LARGE SCALE GENOMIC DNA]</scope>
</reference>
<feature type="region of interest" description="Disordered" evidence="7">
    <location>
        <begin position="72"/>
        <end position="104"/>
    </location>
</feature>
<evidence type="ECO:0000256" key="3">
    <source>
        <dbReference type="ARBA" id="ARBA00023212"/>
    </source>
</evidence>
<evidence type="ECO:0000256" key="5">
    <source>
        <dbReference type="ARBA" id="ARBA00029468"/>
    </source>
</evidence>
<gene>
    <name evidence="9" type="ORF">EVAR_40760_1</name>
</gene>
<dbReference type="EMBL" id="BGZK01000730">
    <property type="protein sequence ID" value="GBP58254.1"/>
    <property type="molecule type" value="Genomic_DNA"/>
</dbReference>
<evidence type="ECO:0000256" key="2">
    <source>
        <dbReference type="ARBA" id="ARBA00022490"/>
    </source>
</evidence>
<protein>
    <recommendedName>
        <fullName evidence="6">Cilia- and flagella-associated protein 91</fullName>
    </recommendedName>
</protein>